<name>A0ABU0LIL5_XANAG</name>
<protein>
    <recommendedName>
        <fullName evidence="5">Zinc ribbon domain-containing protein</fullName>
    </recommendedName>
</protein>
<evidence type="ECO:0008006" key="5">
    <source>
        <dbReference type="Google" id="ProtNLM"/>
    </source>
</evidence>
<reference evidence="3 4" key="1">
    <citation type="submission" date="2023-07" db="EMBL/GenBank/DDBJ databases">
        <title>Genomic Encyclopedia of Type Strains, Phase IV (KMG-IV): sequencing the most valuable type-strain genomes for metagenomic binning, comparative biology and taxonomic classification.</title>
        <authorList>
            <person name="Goeker M."/>
        </authorList>
    </citation>
    <scope>NUCLEOTIDE SEQUENCE [LARGE SCALE GENOMIC DNA]</scope>
    <source>
        <strain evidence="3 4">DSM 3770</strain>
    </source>
</reference>
<dbReference type="RefSeq" id="WP_237346543.1">
    <property type="nucleotide sequence ID" value="NZ_JABWGX010000020.1"/>
</dbReference>
<feature type="transmembrane region" description="Helical" evidence="2">
    <location>
        <begin position="37"/>
        <end position="58"/>
    </location>
</feature>
<keyword evidence="2" id="KW-0472">Membrane</keyword>
<gene>
    <name evidence="3" type="ORF">QOZ94_003786</name>
</gene>
<evidence type="ECO:0000313" key="3">
    <source>
        <dbReference type="EMBL" id="MDQ0506971.1"/>
    </source>
</evidence>
<keyword evidence="4" id="KW-1185">Reference proteome</keyword>
<organism evidence="3 4">
    <name type="scientific">Xanthobacter agilis</name>
    <dbReference type="NCBI Taxonomy" id="47492"/>
    <lineage>
        <taxon>Bacteria</taxon>
        <taxon>Pseudomonadati</taxon>
        <taxon>Pseudomonadota</taxon>
        <taxon>Alphaproteobacteria</taxon>
        <taxon>Hyphomicrobiales</taxon>
        <taxon>Xanthobacteraceae</taxon>
        <taxon>Xanthobacter</taxon>
    </lineage>
</organism>
<dbReference type="EMBL" id="JAUSVY010000011">
    <property type="protein sequence ID" value="MDQ0506971.1"/>
    <property type="molecule type" value="Genomic_DNA"/>
</dbReference>
<comment type="caution">
    <text evidence="3">The sequence shown here is derived from an EMBL/GenBank/DDBJ whole genome shotgun (WGS) entry which is preliminary data.</text>
</comment>
<proteinExistence type="predicted"/>
<evidence type="ECO:0000313" key="4">
    <source>
        <dbReference type="Proteomes" id="UP001241747"/>
    </source>
</evidence>
<sequence>MNTKHDFCPGCGAQVYPEETQCPFCGRSLRSGVLTPVVVGLSGTVVALVAGALVWWVLSSPAPRGSASAPVAPPAAVTAQAPEAAAESAVPPTVNVLPRVDVPTAAPVSPPPVAAEPPLAPPPAAPLSAAPAPPRAVLPEPATTPPAMPFAPPPGAAALDSAPRVAVTPTTPVAPAEDAPAGDPESRRAFAKNKQDSFAQNGLDLQVSTSGPQDTTLTIKFNFSAKTAAELIVAGPFPKQCEQRGFKEILFQDPSGATWVYDIATQKMSVR</sequence>
<feature type="compositionally biased region" description="Low complexity" evidence="1">
    <location>
        <begin position="156"/>
        <end position="183"/>
    </location>
</feature>
<feature type="region of interest" description="Disordered" evidence="1">
    <location>
        <begin position="108"/>
        <end position="188"/>
    </location>
</feature>
<accession>A0ABU0LIL5</accession>
<keyword evidence="2" id="KW-0812">Transmembrane</keyword>
<feature type="compositionally biased region" description="Pro residues" evidence="1">
    <location>
        <begin position="108"/>
        <end position="155"/>
    </location>
</feature>
<evidence type="ECO:0000256" key="2">
    <source>
        <dbReference type="SAM" id="Phobius"/>
    </source>
</evidence>
<evidence type="ECO:0000256" key="1">
    <source>
        <dbReference type="SAM" id="MobiDB-lite"/>
    </source>
</evidence>
<keyword evidence="2" id="KW-1133">Transmembrane helix</keyword>
<dbReference type="Proteomes" id="UP001241747">
    <property type="component" value="Unassembled WGS sequence"/>
</dbReference>